<protein>
    <recommendedName>
        <fullName evidence="5">2-C-methyl-D-erythritol 4-phosphate cytidylyltransferase</fullName>
    </recommendedName>
</protein>
<evidence type="ECO:0000256" key="1">
    <source>
        <dbReference type="ARBA" id="ARBA00022679"/>
    </source>
</evidence>
<dbReference type="Proteomes" id="UP000246018">
    <property type="component" value="Unassembled WGS sequence"/>
</dbReference>
<reference evidence="3 4" key="1">
    <citation type="submission" date="2018-04" db="EMBL/GenBank/DDBJ databases">
        <title>Genome of Nocardioides gansuensis WSJ-1.</title>
        <authorList>
            <person name="Wu S."/>
            <person name="Wang G."/>
        </authorList>
    </citation>
    <scope>NUCLEOTIDE SEQUENCE [LARGE SCALE GENOMIC DNA]</scope>
    <source>
        <strain evidence="3 4">WSJ-1</strain>
    </source>
</reference>
<dbReference type="AlphaFoldDB" id="A0A2T8FFS5"/>
<dbReference type="Pfam" id="PF01128">
    <property type="entry name" value="IspD"/>
    <property type="match status" value="1"/>
</dbReference>
<keyword evidence="4" id="KW-1185">Reference proteome</keyword>
<sequence length="197" mass="20330">MMGDDAYDEPQPALGRVLDEGRGSLPYSLIHGEALVACAAWALGEAGATPIDVGASWSGVRTSGEPFVLHDSLCPMTPPAFIAACVRRAVEAEVVVVGVRPVTDTIRVVEDGFVGSDVDRDGLAAVCSPVVLPPSVLRSMAEPPGDDLVAFVAGLPDDVAVELVAAPPAARRVSSAEEVRLLEALTAEARAPGPRGR</sequence>
<dbReference type="SUPFAM" id="SSF53448">
    <property type="entry name" value="Nucleotide-diphospho-sugar transferases"/>
    <property type="match status" value="1"/>
</dbReference>
<dbReference type="InterPro" id="IPR029044">
    <property type="entry name" value="Nucleotide-diphossugar_trans"/>
</dbReference>
<dbReference type="EMBL" id="QDGZ01000001">
    <property type="protein sequence ID" value="PVG84572.1"/>
    <property type="molecule type" value="Genomic_DNA"/>
</dbReference>
<dbReference type="GO" id="GO:0070567">
    <property type="term" value="F:cytidylyltransferase activity"/>
    <property type="evidence" value="ECO:0007669"/>
    <property type="project" value="InterPro"/>
</dbReference>
<name>A0A2T8FFS5_9ACTN</name>
<organism evidence="3 4">
    <name type="scientific">Nocardioides gansuensis</name>
    <dbReference type="NCBI Taxonomy" id="2138300"/>
    <lineage>
        <taxon>Bacteria</taxon>
        <taxon>Bacillati</taxon>
        <taxon>Actinomycetota</taxon>
        <taxon>Actinomycetes</taxon>
        <taxon>Propionibacteriales</taxon>
        <taxon>Nocardioidaceae</taxon>
        <taxon>Nocardioides</taxon>
    </lineage>
</organism>
<proteinExistence type="predicted"/>
<keyword evidence="2" id="KW-0548">Nucleotidyltransferase</keyword>
<evidence type="ECO:0000256" key="2">
    <source>
        <dbReference type="ARBA" id="ARBA00022695"/>
    </source>
</evidence>
<dbReference type="OrthoDB" id="5186007at2"/>
<evidence type="ECO:0000313" key="3">
    <source>
        <dbReference type="EMBL" id="PVG84572.1"/>
    </source>
</evidence>
<gene>
    <name evidence="3" type="ORF">DDE18_02930</name>
</gene>
<dbReference type="RefSeq" id="WP_116570705.1">
    <property type="nucleotide sequence ID" value="NZ_QDGZ01000001.1"/>
</dbReference>
<dbReference type="InterPro" id="IPR034683">
    <property type="entry name" value="IspD/TarI"/>
</dbReference>
<evidence type="ECO:0000313" key="4">
    <source>
        <dbReference type="Proteomes" id="UP000246018"/>
    </source>
</evidence>
<accession>A0A2T8FFS5</accession>
<comment type="caution">
    <text evidence="3">The sequence shown here is derived from an EMBL/GenBank/DDBJ whole genome shotgun (WGS) entry which is preliminary data.</text>
</comment>
<dbReference type="Gene3D" id="3.90.550.10">
    <property type="entry name" value="Spore Coat Polysaccharide Biosynthesis Protein SpsA, Chain A"/>
    <property type="match status" value="1"/>
</dbReference>
<keyword evidence="1" id="KW-0808">Transferase</keyword>
<evidence type="ECO:0008006" key="5">
    <source>
        <dbReference type="Google" id="ProtNLM"/>
    </source>
</evidence>